<feature type="signal peptide" evidence="4">
    <location>
        <begin position="1"/>
        <end position="25"/>
    </location>
</feature>
<evidence type="ECO:0000259" key="5">
    <source>
        <dbReference type="SMART" id="SM00014"/>
    </source>
</evidence>
<reference evidence="6 7" key="1">
    <citation type="submission" date="2018-07" db="EMBL/GenBank/DDBJ databases">
        <title>Dyella tabacisoli L4-6T, whole genome shotgun sequence.</title>
        <authorList>
            <person name="Zhou X.-K."/>
            <person name="Li W.-J."/>
            <person name="Duan Y.-Q."/>
        </authorList>
    </citation>
    <scope>NUCLEOTIDE SEQUENCE [LARGE SCALE GENOMIC DNA]</scope>
    <source>
        <strain evidence="6 7">L4-6</strain>
    </source>
</reference>
<comment type="catalytic activity">
    <reaction evidence="1">
        <text>di-trans,octa-cis-undecaprenyl diphosphate + H2O = di-trans,octa-cis-undecaprenyl phosphate + phosphate + H(+)</text>
        <dbReference type="Rhea" id="RHEA:28094"/>
        <dbReference type="ChEBI" id="CHEBI:15377"/>
        <dbReference type="ChEBI" id="CHEBI:15378"/>
        <dbReference type="ChEBI" id="CHEBI:43474"/>
        <dbReference type="ChEBI" id="CHEBI:58405"/>
        <dbReference type="ChEBI" id="CHEBI:60392"/>
        <dbReference type="EC" id="3.6.1.27"/>
    </reaction>
</comment>
<keyword evidence="2" id="KW-0378">Hydrolase</keyword>
<dbReference type="RefSeq" id="WP_114846958.1">
    <property type="nucleotide sequence ID" value="NZ_JBHSPE010000012.1"/>
</dbReference>
<comment type="similarity">
    <text evidence="2">Belongs to the class A bacterial acid phosphatase family.</text>
</comment>
<evidence type="ECO:0000256" key="3">
    <source>
        <dbReference type="SAM" id="MobiDB-lite"/>
    </source>
</evidence>
<dbReference type="InterPro" id="IPR001011">
    <property type="entry name" value="Acid_Pase_classA_bac"/>
</dbReference>
<dbReference type="GO" id="GO:0030288">
    <property type="term" value="C:outer membrane-bounded periplasmic space"/>
    <property type="evidence" value="ECO:0007669"/>
    <property type="project" value="InterPro"/>
</dbReference>
<dbReference type="SMART" id="SM00014">
    <property type="entry name" value="acidPPc"/>
    <property type="match status" value="1"/>
</dbReference>
<dbReference type="Proteomes" id="UP000253782">
    <property type="component" value="Unassembled WGS sequence"/>
</dbReference>
<evidence type="ECO:0000256" key="1">
    <source>
        <dbReference type="ARBA" id="ARBA00047594"/>
    </source>
</evidence>
<proteinExistence type="inferred from homology"/>
<keyword evidence="7" id="KW-1185">Reference proteome</keyword>
<dbReference type="GO" id="GO:0003993">
    <property type="term" value="F:acid phosphatase activity"/>
    <property type="evidence" value="ECO:0007669"/>
    <property type="project" value="UniProtKB-EC"/>
</dbReference>
<dbReference type="SUPFAM" id="SSF48317">
    <property type="entry name" value="Acid phosphatase/Vanadium-dependent haloperoxidase"/>
    <property type="match status" value="1"/>
</dbReference>
<keyword evidence="4" id="KW-0732">Signal</keyword>
<evidence type="ECO:0000256" key="2">
    <source>
        <dbReference type="PIRNR" id="PIRNR000897"/>
    </source>
</evidence>
<comment type="catalytic activity">
    <reaction evidence="2">
        <text>a phosphate monoester + H2O = an alcohol + phosphate</text>
        <dbReference type="Rhea" id="RHEA:15017"/>
        <dbReference type="ChEBI" id="CHEBI:15377"/>
        <dbReference type="ChEBI" id="CHEBI:30879"/>
        <dbReference type="ChEBI" id="CHEBI:43474"/>
        <dbReference type="ChEBI" id="CHEBI:67140"/>
        <dbReference type="EC" id="3.1.3.2"/>
    </reaction>
</comment>
<evidence type="ECO:0000313" key="6">
    <source>
        <dbReference type="EMBL" id="RDD80252.1"/>
    </source>
</evidence>
<dbReference type="OrthoDB" id="9780507at2"/>
<dbReference type="InterPro" id="IPR000326">
    <property type="entry name" value="PAP2/HPO"/>
</dbReference>
<feature type="region of interest" description="Disordered" evidence="3">
    <location>
        <begin position="139"/>
        <end position="159"/>
    </location>
</feature>
<dbReference type="InterPro" id="IPR036938">
    <property type="entry name" value="PAP2/HPO_sf"/>
</dbReference>
<dbReference type="PANTHER" id="PTHR14969:SF60">
    <property type="entry name" value="NON-SPECIFIC ACID PHOSPHATASE"/>
    <property type="match status" value="1"/>
</dbReference>
<dbReference type="Gene3D" id="1.20.144.10">
    <property type="entry name" value="Phosphatidic acid phosphatase type 2/haloperoxidase"/>
    <property type="match status" value="1"/>
</dbReference>
<name>A0A369UHL9_9GAMM</name>
<gene>
    <name evidence="6" type="ORF">DVJ77_18275</name>
</gene>
<dbReference type="AlphaFoldDB" id="A0A369UHL9"/>
<dbReference type="GO" id="GO:0050380">
    <property type="term" value="F:undecaprenyl-diphosphatase activity"/>
    <property type="evidence" value="ECO:0007669"/>
    <property type="project" value="UniProtKB-EC"/>
</dbReference>
<dbReference type="PIRSF" id="PIRSF000897">
    <property type="entry name" value="Acid_Ptase_ClsA"/>
    <property type="match status" value="1"/>
</dbReference>
<comment type="caution">
    <text evidence="6">The sequence shown here is derived from an EMBL/GenBank/DDBJ whole genome shotgun (WGS) entry which is preliminary data.</text>
</comment>
<protein>
    <recommendedName>
        <fullName evidence="2">Acid phosphatase</fullName>
        <ecNumber evidence="2">3.1.3.2</ecNumber>
    </recommendedName>
</protein>
<dbReference type="EC" id="3.1.3.2" evidence="2"/>
<dbReference type="PANTHER" id="PTHR14969">
    <property type="entry name" value="SPHINGOSINE-1-PHOSPHATE PHOSPHOHYDROLASE"/>
    <property type="match status" value="1"/>
</dbReference>
<evidence type="ECO:0000313" key="7">
    <source>
        <dbReference type="Proteomes" id="UP000253782"/>
    </source>
</evidence>
<feature type="chain" id="PRO_5016680413" description="Acid phosphatase" evidence="4">
    <location>
        <begin position="26"/>
        <end position="243"/>
    </location>
</feature>
<accession>A0A369UHL9</accession>
<feature type="domain" description="Phosphatidic acid phosphatase type 2/haloperoxidase" evidence="5">
    <location>
        <begin position="107"/>
        <end position="220"/>
    </location>
</feature>
<evidence type="ECO:0000256" key="4">
    <source>
        <dbReference type="SAM" id="SignalP"/>
    </source>
</evidence>
<sequence length="243" mass="26217">MTTFSMHARRTLLGAALLFAGLAHADGTTPHYLDDSQLRAAQIVLAPPSPPGSPEDLADRAITERIYAEARGRNDAALAKHEETFDVFAFAQVLGPNFDAKHLPHTAALFTEVQKETAKAVKEAKDYYQRARPCPLDACSTDPEGDAKSAKKKSFGYPSGHSSRAAVFAALLGKLLPQKTDALAMYAHDVGWRRVVRGAHTPQDIYAGRVFGQALARDFLANPNLQHDLDEAAAELKAAGIAE</sequence>
<dbReference type="Pfam" id="PF01569">
    <property type="entry name" value="PAP2"/>
    <property type="match status" value="1"/>
</dbReference>
<organism evidence="6 7">
    <name type="scientific">Dyella tabacisoli</name>
    <dbReference type="NCBI Taxonomy" id="2282381"/>
    <lineage>
        <taxon>Bacteria</taxon>
        <taxon>Pseudomonadati</taxon>
        <taxon>Pseudomonadota</taxon>
        <taxon>Gammaproteobacteria</taxon>
        <taxon>Lysobacterales</taxon>
        <taxon>Rhodanobacteraceae</taxon>
        <taxon>Dyella</taxon>
    </lineage>
</organism>
<dbReference type="EMBL" id="QQAH01000019">
    <property type="protein sequence ID" value="RDD80252.1"/>
    <property type="molecule type" value="Genomic_DNA"/>
</dbReference>